<dbReference type="InterPro" id="IPR013783">
    <property type="entry name" value="Ig-like_fold"/>
</dbReference>
<gene>
    <name evidence="1" type="ORF">M9458_049684</name>
</gene>
<organism evidence="1 2">
    <name type="scientific">Cirrhinus mrigala</name>
    <name type="common">Mrigala</name>
    <dbReference type="NCBI Taxonomy" id="683832"/>
    <lineage>
        <taxon>Eukaryota</taxon>
        <taxon>Metazoa</taxon>
        <taxon>Chordata</taxon>
        <taxon>Craniata</taxon>
        <taxon>Vertebrata</taxon>
        <taxon>Euteleostomi</taxon>
        <taxon>Actinopterygii</taxon>
        <taxon>Neopterygii</taxon>
        <taxon>Teleostei</taxon>
        <taxon>Ostariophysi</taxon>
        <taxon>Cypriniformes</taxon>
        <taxon>Cyprinidae</taxon>
        <taxon>Labeoninae</taxon>
        <taxon>Labeonini</taxon>
        <taxon>Cirrhinus</taxon>
    </lineage>
</organism>
<evidence type="ECO:0008006" key="3">
    <source>
        <dbReference type="Google" id="ProtNLM"/>
    </source>
</evidence>
<dbReference type="AlphaFoldDB" id="A0ABD0N3N0"/>
<dbReference type="InterPro" id="IPR036116">
    <property type="entry name" value="FN3_sf"/>
</dbReference>
<feature type="non-terminal residue" evidence="1">
    <location>
        <position position="1"/>
    </location>
</feature>
<evidence type="ECO:0000313" key="2">
    <source>
        <dbReference type="Proteomes" id="UP001529510"/>
    </source>
</evidence>
<dbReference type="FunFam" id="2.60.40.10:FF:000133">
    <property type="entry name" value="Neogenin isoform 1"/>
    <property type="match status" value="1"/>
</dbReference>
<feature type="non-terminal residue" evidence="1">
    <location>
        <position position="74"/>
    </location>
</feature>
<evidence type="ECO:0000313" key="1">
    <source>
        <dbReference type="EMBL" id="KAL0155421.1"/>
    </source>
</evidence>
<dbReference type="SUPFAM" id="SSF49265">
    <property type="entry name" value="Fibronectin type III"/>
    <property type="match status" value="1"/>
</dbReference>
<name>A0ABD0N3N0_CIRMR</name>
<sequence>PDIDFYELFNNPYTPAPDPTPMLPPVGVQATVLSHDTVKVSWADNSLAKNQKITDSRYYTIRWKTNIPANTKYK</sequence>
<dbReference type="Proteomes" id="UP001529510">
    <property type="component" value="Unassembled WGS sequence"/>
</dbReference>
<accession>A0ABD0N3N0</accession>
<keyword evidence="2" id="KW-1185">Reference proteome</keyword>
<dbReference type="EMBL" id="JAMKFB020000025">
    <property type="protein sequence ID" value="KAL0155421.1"/>
    <property type="molecule type" value="Genomic_DNA"/>
</dbReference>
<reference evidence="1 2" key="1">
    <citation type="submission" date="2024-05" db="EMBL/GenBank/DDBJ databases">
        <title>Genome sequencing and assembly of Indian major carp, Cirrhinus mrigala (Hamilton, 1822).</title>
        <authorList>
            <person name="Mohindra V."/>
            <person name="Chowdhury L.M."/>
            <person name="Lal K."/>
            <person name="Jena J.K."/>
        </authorList>
    </citation>
    <scope>NUCLEOTIDE SEQUENCE [LARGE SCALE GENOMIC DNA]</scope>
    <source>
        <strain evidence="1">CM1030</strain>
        <tissue evidence="1">Blood</tissue>
    </source>
</reference>
<comment type="caution">
    <text evidence="1">The sequence shown here is derived from an EMBL/GenBank/DDBJ whole genome shotgun (WGS) entry which is preliminary data.</text>
</comment>
<protein>
    <recommendedName>
        <fullName evidence="3">Fibronectin type-III domain-containing protein</fullName>
    </recommendedName>
</protein>
<dbReference type="Gene3D" id="2.60.40.10">
    <property type="entry name" value="Immunoglobulins"/>
    <property type="match status" value="1"/>
</dbReference>
<proteinExistence type="predicted"/>